<keyword evidence="2" id="KW-0853">WD repeat</keyword>
<comment type="subcellular location">
    <subcellularLocation>
        <location evidence="1">Nucleus</location>
        <location evidence="1">Nucleolus</location>
    </subcellularLocation>
</comment>
<dbReference type="RefSeq" id="XP_008073701.1">
    <property type="nucleotide sequence ID" value="XM_008075510.1"/>
</dbReference>
<dbReference type="SUPFAM" id="SSF50978">
    <property type="entry name" value="WD40 repeat-like"/>
    <property type="match status" value="1"/>
</dbReference>
<dbReference type="EMBL" id="GL877411">
    <property type="protein sequence ID" value="ELA47838.1"/>
    <property type="molecule type" value="Genomic_DNA"/>
</dbReference>
<dbReference type="PANTHER" id="PTHR14085">
    <property type="entry name" value="WD-REPEAT PROTEIN BING4"/>
    <property type="match status" value="1"/>
</dbReference>
<evidence type="ECO:0000256" key="2">
    <source>
        <dbReference type="ARBA" id="ARBA00022574"/>
    </source>
</evidence>
<dbReference type="InterPro" id="IPR040315">
    <property type="entry name" value="WDR46/Utp7"/>
</dbReference>
<name>L2GX24_VAVCU</name>
<gene>
    <name evidence="7" type="ORF">VCUG_00680</name>
</gene>
<dbReference type="PANTHER" id="PTHR14085:SF3">
    <property type="entry name" value="WD REPEAT-CONTAINING PROTEIN 46"/>
    <property type="match status" value="1"/>
</dbReference>
<dbReference type="InterPro" id="IPR012952">
    <property type="entry name" value="BING4_C_dom"/>
</dbReference>
<evidence type="ECO:0000256" key="5">
    <source>
        <dbReference type="SAM" id="MobiDB-lite"/>
    </source>
</evidence>
<dbReference type="Proteomes" id="UP000011081">
    <property type="component" value="Unassembled WGS sequence"/>
</dbReference>
<keyword evidence="4" id="KW-0539">Nucleus</keyword>
<evidence type="ECO:0000313" key="7">
    <source>
        <dbReference type="EMBL" id="ELA47838.1"/>
    </source>
</evidence>
<evidence type="ECO:0000313" key="8">
    <source>
        <dbReference type="Proteomes" id="UP000011081"/>
    </source>
</evidence>
<dbReference type="GO" id="GO:0032040">
    <property type="term" value="C:small-subunit processome"/>
    <property type="evidence" value="ECO:0007669"/>
    <property type="project" value="TreeGrafter"/>
</dbReference>
<dbReference type="OMA" id="GPYHIDY"/>
<sequence>MSKQRITEKIKDKFKIASEAQRENRLNSLLQTQERGYIVLEDGEQYPTQRQIKKNVACSVKEKAFSLDLDEDDWKSSYSLDGRHIILHSKSVVAAFDCKTLNVFFERTLRNVETSIFLHNEQYCAIASDTLFIYNKNGQEVHHLSHERNVRRMAYLPYHFLLVTLSDQPFLRYLDTSMGKEVAKLYVKEPSCCALSRRDDGIVLVGGTRGVVRLFSPNSKEPLCSLLVNSSKISSIAVRKNNFVCSSLQGTNFYDFRNLKEPIYKLPKSENVSLSNVLAMSYKNKITTFMNGSEYIKETYRGVNSIEFAPYEDILAVGTRNGLSHMIVPGAGDPNIDFYEDSPFLTKKQRREREVKKLMEKIPSSFIGSKFIIEDAVEEEEERKEEEPKKRTALSRFY</sequence>
<dbReference type="InterPro" id="IPR015943">
    <property type="entry name" value="WD40/YVTN_repeat-like_dom_sf"/>
</dbReference>
<dbReference type="AlphaFoldDB" id="L2GX24"/>
<evidence type="ECO:0000256" key="3">
    <source>
        <dbReference type="ARBA" id="ARBA00022737"/>
    </source>
</evidence>
<accession>L2GX24</accession>
<dbReference type="STRING" id="948595.L2GX24"/>
<organism evidence="7 8">
    <name type="scientific">Vavraia culicis (isolate floridensis)</name>
    <name type="common">Microsporidian parasite</name>
    <dbReference type="NCBI Taxonomy" id="948595"/>
    <lineage>
        <taxon>Eukaryota</taxon>
        <taxon>Fungi</taxon>
        <taxon>Fungi incertae sedis</taxon>
        <taxon>Microsporidia</taxon>
        <taxon>Pleistophoridae</taxon>
        <taxon>Vavraia</taxon>
    </lineage>
</organism>
<dbReference type="Gene3D" id="2.130.10.10">
    <property type="entry name" value="YVTN repeat-like/Quinoprotein amine dehydrogenase"/>
    <property type="match status" value="1"/>
</dbReference>
<dbReference type="VEuPathDB" id="MicrosporidiaDB:VCUG_00680"/>
<evidence type="ECO:0000259" key="6">
    <source>
        <dbReference type="SMART" id="SM01033"/>
    </source>
</evidence>
<proteinExistence type="predicted"/>
<dbReference type="SMART" id="SM01033">
    <property type="entry name" value="BING4CT"/>
    <property type="match status" value="1"/>
</dbReference>
<dbReference type="HOGENOM" id="CLU_022996_1_1_1"/>
<keyword evidence="3" id="KW-0677">Repeat</keyword>
<dbReference type="GO" id="GO:0030686">
    <property type="term" value="C:90S preribosome"/>
    <property type="evidence" value="ECO:0007669"/>
    <property type="project" value="TreeGrafter"/>
</dbReference>
<dbReference type="OrthoDB" id="10251154at2759"/>
<evidence type="ECO:0000256" key="1">
    <source>
        <dbReference type="ARBA" id="ARBA00004604"/>
    </source>
</evidence>
<protein>
    <recommendedName>
        <fullName evidence="6">BING4 C-terminal domain-containing protein</fullName>
    </recommendedName>
</protein>
<dbReference type="FunCoup" id="L2GX24">
    <property type="interactions" value="293"/>
</dbReference>
<dbReference type="GeneID" id="19878565"/>
<dbReference type="GO" id="GO:0000462">
    <property type="term" value="P:maturation of SSU-rRNA from tricistronic rRNA transcript (SSU-rRNA, 5.8S rRNA, LSU-rRNA)"/>
    <property type="evidence" value="ECO:0007669"/>
    <property type="project" value="TreeGrafter"/>
</dbReference>
<evidence type="ECO:0000256" key="4">
    <source>
        <dbReference type="ARBA" id="ARBA00023242"/>
    </source>
</evidence>
<feature type="region of interest" description="Disordered" evidence="5">
    <location>
        <begin position="378"/>
        <end position="398"/>
    </location>
</feature>
<keyword evidence="8" id="KW-1185">Reference proteome</keyword>
<dbReference type="Pfam" id="PF08149">
    <property type="entry name" value="BING4CT"/>
    <property type="match status" value="1"/>
</dbReference>
<reference evidence="8" key="1">
    <citation type="submission" date="2011-03" db="EMBL/GenBank/DDBJ databases">
        <title>The genome sequence of Vavraia culicis strain floridensis.</title>
        <authorList>
            <consortium name="The Broad Institute Genome Sequencing Platform"/>
            <person name="Cuomo C."/>
            <person name="Becnel J."/>
            <person name="Sanscrainte N."/>
            <person name="Young S.K."/>
            <person name="Zeng Q."/>
            <person name="Gargeya S."/>
            <person name="Fitzgerald M."/>
            <person name="Haas B."/>
            <person name="Abouelleil A."/>
            <person name="Alvarado L."/>
            <person name="Arachchi H.M."/>
            <person name="Berlin A."/>
            <person name="Chapman S.B."/>
            <person name="Gearin G."/>
            <person name="Goldberg J."/>
            <person name="Griggs A."/>
            <person name="Gujja S."/>
            <person name="Hansen M."/>
            <person name="Heiman D."/>
            <person name="Howarth C."/>
            <person name="Larimer J."/>
            <person name="Lui A."/>
            <person name="MacDonald P.J.P."/>
            <person name="McCowen C."/>
            <person name="Montmayeur A."/>
            <person name="Murphy C."/>
            <person name="Neiman D."/>
            <person name="Pearson M."/>
            <person name="Priest M."/>
            <person name="Roberts A."/>
            <person name="Saif S."/>
            <person name="Shea T."/>
            <person name="Sisk P."/>
            <person name="Stolte C."/>
            <person name="Sykes S."/>
            <person name="Wortman J."/>
            <person name="Nusbaum C."/>
            <person name="Birren B."/>
        </authorList>
    </citation>
    <scope>NUCLEOTIDE SEQUENCE [LARGE SCALE GENOMIC DNA]</scope>
    <source>
        <strain evidence="8">floridensis</strain>
    </source>
</reference>
<feature type="domain" description="BING4 C-terminal" evidence="6">
    <location>
        <begin position="294"/>
        <end position="375"/>
    </location>
</feature>
<dbReference type="InParanoid" id="L2GX24"/>
<dbReference type="InterPro" id="IPR036322">
    <property type="entry name" value="WD40_repeat_dom_sf"/>
</dbReference>